<name>A0ABT3JIN9_9FLAO</name>
<proteinExistence type="predicted"/>
<dbReference type="SUPFAM" id="SSF56801">
    <property type="entry name" value="Acetyl-CoA synthetase-like"/>
    <property type="match status" value="1"/>
</dbReference>
<dbReference type="EMBL" id="JAPCHZ010000001">
    <property type="protein sequence ID" value="MCW4450640.1"/>
    <property type="molecule type" value="Genomic_DNA"/>
</dbReference>
<evidence type="ECO:0000313" key="2">
    <source>
        <dbReference type="EMBL" id="MCW4450640.1"/>
    </source>
</evidence>
<protein>
    <submittedName>
        <fullName evidence="2">AMP-binding protein</fullName>
    </submittedName>
</protein>
<keyword evidence="3" id="KW-1185">Reference proteome</keyword>
<evidence type="ECO:0000259" key="1">
    <source>
        <dbReference type="Pfam" id="PF00501"/>
    </source>
</evidence>
<dbReference type="InterPro" id="IPR050237">
    <property type="entry name" value="ATP-dep_AMP-bd_enzyme"/>
</dbReference>
<dbReference type="PANTHER" id="PTHR43767:SF1">
    <property type="entry name" value="NONRIBOSOMAL PEPTIDE SYNTHASE PES1 (EUROFUNG)-RELATED"/>
    <property type="match status" value="1"/>
</dbReference>
<dbReference type="Proteomes" id="UP001209107">
    <property type="component" value="Unassembled WGS sequence"/>
</dbReference>
<organism evidence="2 3">
    <name type="scientific">Kaistella yananensis</name>
    <dbReference type="NCBI Taxonomy" id="2989820"/>
    <lineage>
        <taxon>Bacteria</taxon>
        <taxon>Pseudomonadati</taxon>
        <taxon>Bacteroidota</taxon>
        <taxon>Flavobacteriia</taxon>
        <taxon>Flavobacteriales</taxon>
        <taxon>Weeksellaceae</taxon>
        <taxon>Chryseobacterium group</taxon>
        <taxon>Kaistella</taxon>
    </lineage>
</organism>
<dbReference type="InterPro" id="IPR045851">
    <property type="entry name" value="AMP-bd_C_sf"/>
</dbReference>
<gene>
    <name evidence="2" type="ORF">OK344_00255</name>
</gene>
<comment type="caution">
    <text evidence="2">The sequence shown here is derived from an EMBL/GenBank/DDBJ whole genome shotgun (WGS) entry which is preliminary data.</text>
</comment>
<evidence type="ECO:0000313" key="3">
    <source>
        <dbReference type="Proteomes" id="UP001209107"/>
    </source>
</evidence>
<accession>A0ABT3JIN9</accession>
<dbReference type="InterPro" id="IPR042099">
    <property type="entry name" value="ANL_N_sf"/>
</dbReference>
<feature type="domain" description="AMP-dependent synthetase/ligase" evidence="1">
    <location>
        <begin position="40"/>
        <end position="184"/>
    </location>
</feature>
<dbReference type="Gene3D" id="3.40.50.12780">
    <property type="entry name" value="N-terminal domain of ligase-like"/>
    <property type="match status" value="1"/>
</dbReference>
<sequence>MIIDFTENINPESLSPQTEFEEKVISFLKEWQSDSTKVPVQTSGSTGIPKVFEIEKSKMLNSARMTCNFLNLKEGDAALLCLPVEYISGKMMVVRALERKLKLSVATPAAKPVQNLDVTIDFCAMSPLQVENSLHKIHFIKNLIIGGAQVSQSLKNKISQSLKDKNTETTVYETYGMSETLSHIGLKQIYPVSEEYFSVFKGIEIALDERRCLKISAPALHPEILQTNDLVELKDDRHFKFLGRIDNVINSGGLKIHLEELESLLHRYIAREVAFLGVNDEKLGQKLVLVIEGKQTKDLTSQLDEALKETEKTFSKNHLPKTIHFIPVFPRIPNGKLNRKELLHLLQ</sequence>
<dbReference type="PANTHER" id="PTHR43767">
    <property type="entry name" value="LONG-CHAIN-FATTY-ACID--COA LIGASE"/>
    <property type="match status" value="1"/>
</dbReference>
<dbReference type="Pfam" id="PF00501">
    <property type="entry name" value="AMP-binding"/>
    <property type="match status" value="1"/>
</dbReference>
<dbReference type="InterPro" id="IPR000873">
    <property type="entry name" value="AMP-dep_synth/lig_dom"/>
</dbReference>
<dbReference type="Gene3D" id="3.30.300.30">
    <property type="match status" value="1"/>
</dbReference>
<reference evidence="2 3" key="1">
    <citation type="submission" date="2022-10" db="EMBL/GenBank/DDBJ databases">
        <title>Kaistella sp. BT-6-1-3.</title>
        <authorList>
            <person name="Ai J."/>
            <person name="Deng Z."/>
        </authorList>
    </citation>
    <scope>NUCLEOTIDE SEQUENCE [LARGE SCALE GENOMIC DNA]</scope>
    <source>
        <strain evidence="2 3">BT6-1-3</strain>
    </source>
</reference>
<dbReference type="RefSeq" id="WP_265142908.1">
    <property type="nucleotide sequence ID" value="NZ_JAPCHZ010000001.1"/>
</dbReference>